<evidence type="ECO:0000256" key="1">
    <source>
        <dbReference type="SAM" id="MobiDB-lite"/>
    </source>
</evidence>
<feature type="region of interest" description="Disordered" evidence="1">
    <location>
        <begin position="143"/>
        <end position="175"/>
    </location>
</feature>
<dbReference type="Proteomes" id="UP001499841">
    <property type="component" value="Unassembled WGS sequence"/>
</dbReference>
<dbReference type="InterPro" id="IPR003812">
    <property type="entry name" value="Fido"/>
</dbReference>
<protein>
    <submittedName>
        <fullName evidence="3">Oxidoreductase</fullName>
    </submittedName>
</protein>
<comment type="caution">
    <text evidence="3">The sequence shown here is derived from an EMBL/GenBank/DDBJ whole genome shotgun (WGS) entry which is preliminary data.</text>
</comment>
<dbReference type="PROSITE" id="PS51459">
    <property type="entry name" value="FIDO"/>
    <property type="match status" value="1"/>
</dbReference>
<accession>A0ABP6UJE3</accession>
<dbReference type="Gene3D" id="1.10.3290.10">
    <property type="entry name" value="Fido-like domain"/>
    <property type="match status" value="1"/>
</dbReference>
<sequence length="304" mass="30883">MSSDVVDALDALARLPGVAEAADRAREAATELRWHEGLRRRWREARAETAVRSAVATVALEGVRADAGWLRERVASGAVAPAGLPAGEALVLAAWRAQVHVGELLGDLGGRDRPPAAPAGELVAGLHRDLTAHLVAAGALPAAAVGRPRTDDQPREGGPLDPPVTLRGDGDPAPAPVGTELRARFAAVLAVLAADEAPALVRVGVVHGELATLRPFATGNGLLARAVARLVAVRSGLEPTGVAVLDAHAAMRPAAYREALAGYASGTPAGVAHWLRYQADAVVAGAAEGAAVATAVRAGRTAPA</sequence>
<name>A0ABP6UJE3_9MICO</name>
<evidence type="ECO:0000313" key="4">
    <source>
        <dbReference type="Proteomes" id="UP001499841"/>
    </source>
</evidence>
<gene>
    <name evidence="3" type="ORF">GCM10022262_35880</name>
</gene>
<proteinExistence type="predicted"/>
<dbReference type="RefSeq" id="WP_345044271.1">
    <property type="nucleotide sequence ID" value="NZ_BAABBA010000024.1"/>
</dbReference>
<keyword evidence="4" id="KW-1185">Reference proteome</keyword>
<feature type="domain" description="Fido" evidence="2">
    <location>
        <begin position="118"/>
        <end position="280"/>
    </location>
</feature>
<dbReference type="EMBL" id="BAABBA010000024">
    <property type="protein sequence ID" value="GAA3509395.1"/>
    <property type="molecule type" value="Genomic_DNA"/>
</dbReference>
<dbReference type="InterPro" id="IPR036597">
    <property type="entry name" value="Fido-like_dom_sf"/>
</dbReference>
<dbReference type="SUPFAM" id="SSF140931">
    <property type="entry name" value="Fic-like"/>
    <property type="match status" value="1"/>
</dbReference>
<reference evidence="4" key="1">
    <citation type="journal article" date="2019" name="Int. J. Syst. Evol. Microbiol.">
        <title>The Global Catalogue of Microorganisms (GCM) 10K type strain sequencing project: providing services to taxonomists for standard genome sequencing and annotation.</title>
        <authorList>
            <consortium name="The Broad Institute Genomics Platform"/>
            <consortium name="The Broad Institute Genome Sequencing Center for Infectious Disease"/>
            <person name="Wu L."/>
            <person name="Ma J."/>
        </authorList>
    </citation>
    <scope>NUCLEOTIDE SEQUENCE [LARGE SCALE GENOMIC DNA]</scope>
    <source>
        <strain evidence="4">JCM 17459</strain>
    </source>
</reference>
<evidence type="ECO:0000259" key="2">
    <source>
        <dbReference type="PROSITE" id="PS51459"/>
    </source>
</evidence>
<evidence type="ECO:0000313" key="3">
    <source>
        <dbReference type="EMBL" id="GAA3509395.1"/>
    </source>
</evidence>
<organism evidence="3 4">
    <name type="scientific">Georgenia daeguensis</name>
    <dbReference type="NCBI Taxonomy" id="908355"/>
    <lineage>
        <taxon>Bacteria</taxon>
        <taxon>Bacillati</taxon>
        <taxon>Actinomycetota</taxon>
        <taxon>Actinomycetes</taxon>
        <taxon>Micrococcales</taxon>
        <taxon>Bogoriellaceae</taxon>
        <taxon>Georgenia</taxon>
    </lineage>
</organism>